<protein>
    <submittedName>
        <fullName evidence="1">Uncharacterized protein</fullName>
    </submittedName>
</protein>
<organism evidence="1 2">
    <name type="scientific">Paenibacillus brasilensis</name>
    <dbReference type="NCBI Taxonomy" id="128574"/>
    <lineage>
        <taxon>Bacteria</taxon>
        <taxon>Bacillati</taxon>
        <taxon>Bacillota</taxon>
        <taxon>Bacilli</taxon>
        <taxon>Bacillales</taxon>
        <taxon>Paenibacillaceae</taxon>
        <taxon>Paenibacillus</taxon>
    </lineage>
</organism>
<dbReference type="Proteomes" id="UP001242811">
    <property type="component" value="Unassembled WGS sequence"/>
</dbReference>
<evidence type="ECO:0000313" key="2">
    <source>
        <dbReference type="Proteomes" id="UP001242811"/>
    </source>
</evidence>
<comment type="caution">
    <text evidence="1">The sequence shown here is derived from an EMBL/GenBank/DDBJ whole genome shotgun (WGS) entry which is preliminary data.</text>
</comment>
<gene>
    <name evidence="1" type="ORF">QOZ95_001535</name>
</gene>
<dbReference type="RefSeq" id="WP_370881002.1">
    <property type="nucleotide sequence ID" value="NZ_CP045298.1"/>
</dbReference>
<reference evidence="1 2" key="1">
    <citation type="submission" date="2023-07" db="EMBL/GenBank/DDBJ databases">
        <title>Genomic Encyclopedia of Type Strains, Phase IV (KMG-IV): sequencing the most valuable type-strain genomes for metagenomic binning, comparative biology and taxonomic classification.</title>
        <authorList>
            <person name="Goeker M."/>
        </authorList>
    </citation>
    <scope>NUCLEOTIDE SEQUENCE [LARGE SCALE GENOMIC DNA]</scope>
    <source>
        <strain evidence="1 2">DSM 14914</strain>
    </source>
</reference>
<keyword evidence="2" id="KW-1185">Reference proteome</keyword>
<sequence length="44" mass="4950">MNSTPIVYDYRVEQKILSLSNAVLSEKDETLCSELLLSLADSLF</sequence>
<dbReference type="EMBL" id="JAUSWA010000007">
    <property type="protein sequence ID" value="MDQ0493377.1"/>
    <property type="molecule type" value="Genomic_DNA"/>
</dbReference>
<proteinExistence type="predicted"/>
<accession>A0ABU0KZK6</accession>
<evidence type="ECO:0000313" key="1">
    <source>
        <dbReference type="EMBL" id="MDQ0493377.1"/>
    </source>
</evidence>
<name>A0ABU0KZK6_9BACL</name>